<proteinExistence type="predicted"/>
<keyword evidence="2" id="KW-1185">Reference proteome</keyword>
<evidence type="ECO:0008006" key="3">
    <source>
        <dbReference type="Google" id="ProtNLM"/>
    </source>
</evidence>
<evidence type="ECO:0000313" key="1">
    <source>
        <dbReference type="EMBL" id="GAA4286977.1"/>
    </source>
</evidence>
<organism evidence="1 2">
    <name type="scientific">Georgenia daeguensis</name>
    <dbReference type="NCBI Taxonomy" id="908355"/>
    <lineage>
        <taxon>Bacteria</taxon>
        <taxon>Bacillati</taxon>
        <taxon>Actinomycetota</taxon>
        <taxon>Actinomycetes</taxon>
        <taxon>Micrococcales</taxon>
        <taxon>Bogoriellaceae</taxon>
        <taxon>Georgenia</taxon>
    </lineage>
</organism>
<gene>
    <name evidence="1" type="ORF">GCM10022262_13360</name>
</gene>
<evidence type="ECO:0000313" key="2">
    <source>
        <dbReference type="Proteomes" id="UP001499841"/>
    </source>
</evidence>
<sequence length="344" mass="37216">MVMPPSIPSPRPLPTVVLSREIGYGTARSAHRAGELVRVRPGAYVHGDLPASAWAHQEALALARCVAVTRQLPSRTVLSHESAALVHGAWVGRTDGITHLAVSSPPHKPDVADIERHHSPDLTDDEITVVNGLRVTTLERTALDCARTLRPRRALAIVDSILRMLARPNRFERERSDAEMSAAREGLRARLAELGRAKGVVRARAVVEHADGFSESPGETDLRWIAVSRGLPRPVLQLRVATEEGVFFTDMGWEFDGRSPSAGAPRGVAAEFDGAGKYSETSGLGALLAEKQREDAIRATGLIMQRFVARHLHDADAVFARLCRGFPAALVGGVRPVPALMQLP</sequence>
<name>A0ABP8ESS9_9MICO</name>
<dbReference type="EMBL" id="BAABBA010000005">
    <property type="protein sequence ID" value="GAA4286977.1"/>
    <property type="molecule type" value="Genomic_DNA"/>
</dbReference>
<protein>
    <recommendedName>
        <fullName evidence="3">Transcriptional regulator, AbiEi antitoxin, Type IV TA system</fullName>
    </recommendedName>
</protein>
<accession>A0ABP8ESS9</accession>
<comment type="caution">
    <text evidence="1">The sequence shown here is derived from an EMBL/GenBank/DDBJ whole genome shotgun (WGS) entry which is preliminary data.</text>
</comment>
<reference evidence="2" key="1">
    <citation type="journal article" date="2019" name="Int. J. Syst. Evol. Microbiol.">
        <title>The Global Catalogue of Microorganisms (GCM) 10K type strain sequencing project: providing services to taxonomists for standard genome sequencing and annotation.</title>
        <authorList>
            <consortium name="The Broad Institute Genomics Platform"/>
            <consortium name="The Broad Institute Genome Sequencing Center for Infectious Disease"/>
            <person name="Wu L."/>
            <person name="Ma J."/>
        </authorList>
    </citation>
    <scope>NUCLEOTIDE SEQUENCE [LARGE SCALE GENOMIC DNA]</scope>
    <source>
        <strain evidence="2">JCM 17459</strain>
    </source>
</reference>
<dbReference type="Proteomes" id="UP001499841">
    <property type="component" value="Unassembled WGS sequence"/>
</dbReference>